<comment type="similarity">
    <text evidence="2">Belongs to the MscS (TC 1.A.23) family.</text>
</comment>
<feature type="transmembrane region" description="Helical" evidence="7">
    <location>
        <begin position="101"/>
        <end position="119"/>
    </location>
</feature>
<evidence type="ECO:0000256" key="3">
    <source>
        <dbReference type="ARBA" id="ARBA00022475"/>
    </source>
</evidence>
<dbReference type="InterPro" id="IPR011066">
    <property type="entry name" value="MscS_channel_C_sf"/>
</dbReference>
<feature type="transmembrane region" description="Helical" evidence="7">
    <location>
        <begin position="27"/>
        <end position="48"/>
    </location>
</feature>
<keyword evidence="3" id="KW-1003">Cell membrane</keyword>
<dbReference type="PANTHER" id="PTHR30347">
    <property type="entry name" value="POTASSIUM CHANNEL RELATED"/>
    <property type="match status" value="1"/>
</dbReference>
<dbReference type="AlphaFoldDB" id="A0A4U1BG36"/>
<evidence type="ECO:0000256" key="2">
    <source>
        <dbReference type="ARBA" id="ARBA00008017"/>
    </source>
</evidence>
<feature type="domain" description="Mechanosensitive ion channel MscS C-terminal" evidence="9">
    <location>
        <begin position="332"/>
        <end position="420"/>
    </location>
</feature>
<keyword evidence="6 7" id="KW-0472">Membrane</keyword>
<evidence type="ECO:0000259" key="8">
    <source>
        <dbReference type="Pfam" id="PF00924"/>
    </source>
</evidence>
<keyword evidence="4 7" id="KW-0812">Transmembrane</keyword>
<feature type="domain" description="Mechanosensitive ion channel MscS" evidence="8">
    <location>
        <begin position="256"/>
        <end position="323"/>
    </location>
</feature>
<evidence type="ECO:0000256" key="6">
    <source>
        <dbReference type="ARBA" id="ARBA00023136"/>
    </source>
</evidence>
<dbReference type="SUPFAM" id="SSF82861">
    <property type="entry name" value="Mechanosensitive channel protein MscS (YggB), transmembrane region"/>
    <property type="match status" value="1"/>
</dbReference>
<dbReference type="InterPro" id="IPR052702">
    <property type="entry name" value="MscS-like_channel"/>
</dbReference>
<evidence type="ECO:0000259" key="9">
    <source>
        <dbReference type="Pfam" id="PF21082"/>
    </source>
</evidence>
<dbReference type="InterPro" id="IPR049278">
    <property type="entry name" value="MS_channel_C"/>
</dbReference>
<sequence>MSPDYLYQLAQQLLEKANTELVQTDTYIQFLIILAIYTFAYLVASRILRLSPFLDKGDKAEGDPGWRLFLSKLGGLLFPVLAIFLLRLSLAITKTTLSQGWLVQTALTIAILILFNSIIHNFIRNRVVARLFRWIGLPILLLHLLGLLGGLIEILESISINLGNIEISAYGIARLAIFGSLLFWLGRVSSKTGREFISHQEDLDVRTREVAAKLFEIVIFFIVSLLLLKILGINLTALAVFGGALGVGIGLGLQAIASNFISGIIILADRSVSLGDYVELDDGSTGVVRELSMRATTLETFDGKDIVVPNDKFITETFINWTHKDKRQRYRVDFSVAYHTDVRKLVEIIKGVVATHPQVFSGDAVPLEERPDCEIDSFGDSGINMFVEFWMEGIDDGKNRVGGDLMLMILEALQEHGFEIPFPQREVRILNRGHPGLGKIK</sequence>
<evidence type="ECO:0000256" key="7">
    <source>
        <dbReference type="SAM" id="Phobius"/>
    </source>
</evidence>
<gene>
    <name evidence="11" type="ORF">FCL40_03760</name>
</gene>
<keyword evidence="12" id="KW-1185">Reference proteome</keyword>
<evidence type="ECO:0000256" key="5">
    <source>
        <dbReference type="ARBA" id="ARBA00022989"/>
    </source>
</evidence>
<dbReference type="OrthoDB" id="9799209at2"/>
<feature type="transmembrane region" description="Helical" evidence="7">
    <location>
        <begin position="131"/>
        <end position="155"/>
    </location>
</feature>
<feature type="transmembrane region" description="Helical" evidence="7">
    <location>
        <begin position="69"/>
        <end position="89"/>
    </location>
</feature>
<dbReference type="GO" id="GO:0005886">
    <property type="term" value="C:plasma membrane"/>
    <property type="evidence" value="ECO:0007669"/>
    <property type="project" value="UniProtKB-SubCell"/>
</dbReference>
<dbReference type="InterPro" id="IPR010920">
    <property type="entry name" value="LSM_dom_sf"/>
</dbReference>
<dbReference type="InterPro" id="IPR011014">
    <property type="entry name" value="MscS_channel_TM-2"/>
</dbReference>
<keyword evidence="5 7" id="KW-1133">Transmembrane helix</keyword>
<dbReference type="Gene3D" id="2.30.30.60">
    <property type="match status" value="1"/>
</dbReference>
<name>A0A4U1BG36_9GAMM</name>
<feature type="transmembrane region" description="Helical" evidence="7">
    <location>
        <begin position="167"/>
        <end position="185"/>
    </location>
</feature>
<evidence type="ECO:0000313" key="11">
    <source>
        <dbReference type="EMBL" id="TKB50288.1"/>
    </source>
</evidence>
<feature type="domain" description="Mechanosensitive ion channel transmembrane helices 2/3" evidence="10">
    <location>
        <begin position="214"/>
        <end position="254"/>
    </location>
</feature>
<dbReference type="PANTHER" id="PTHR30347:SF1">
    <property type="entry name" value="MECHANOSENSITIVE CHANNEL MSCK"/>
    <property type="match status" value="1"/>
</dbReference>
<comment type="caution">
    <text evidence="11">The sequence shown here is derived from an EMBL/GenBank/DDBJ whole genome shotgun (WGS) entry which is preliminary data.</text>
</comment>
<dbReference type="Gene3D" id="1.10.287.1260">
    <property type="match status" value="1"/>
</dbReference>
<dbReference type="Gene3D" id="3.30.70.100">
    <property type="match status" value="1"/>
</dbReference>
<dbReference type="InterPro" id="IPR049142">
    <property type="entry name" value="MS_channel_1st"/>
</dbReference>
<dbReference type="Pfam" id="PF00924">
    <property type="entry name" value="MS_channel_2nd"/>
    <property type="match status" value="1"/>
</dbReference>
<dbReference type="InterPro" id="IPR023408">
    <property type="entry name" value="MscS_beta-dom_sf"/>
</dbReference>
<dbReference type="Pfam" id="PF21088">
    <property type="entry name" value="MS_channel_1st"/>
    <property type="match status" value="1"/>
</dbReference>
<feature type="transmembrane region" description="Helical" evidence="7">
    <location>
        <begin position="247"/>
        <end position="268"/>
    </location>
</feature>
<organism evidence="11 12">
    <name type="scientific">Ferrimonas sediminicola</name>
    <dbReference type="NCBI Taxonomy" id="2569538"/>
    <lineage>
        <taxon>Bacteria</taxon>
        <taxon>Pseudomonadati</taxon>
        <taxon>Pseudomonadota</taxon>
        <taxon>Gammaproteobacteria</taxon>
        <taxon>Alteromonadales</taxon>
        <taxon>Ferrimonadaceae</taxon>
        <taxon>Ferrimonas</taxon>
    </lineage>
</organism>
<dbReference type="Pfam" id="PF21082">
    <property type="entry name" value="MS_channel_3rd"/>
    <property type="match status" value="1"/>
</dbReference>
<dbReference type="RefSeq" id="WP_136851532.1">
    <property type="nucleotide sequence ID" value="NZ_SWCI01000002.1"/>
</dbReference>
<evidence type="ECO:0000256" key="4">
    <source>
        <dbReference type="ARBA" id="ARBA00022692"/>
    </source>
</evidence>
<accession>A0A4U1BG36</accession>
<dbReference type="SUPFAM" id="SSF82689">
    <property type="entry name" value="Mechanosensitive channel protein MscS (YggB), C-terminal domain"/>
    <property type="match status" value="1"/>
</dbReference>
<dbReference type="GO" id="GO:0008381">
    <property type="term" value="F:mechanosensitive monoatomic ion channel activity"/>
    <property type="evidence" value="ECO:0007669"/>
    <property type="project" value="UniProtKB-ARBA"/>
</dbReference>
<reference evidence="11 12" key="1">
    <citation type="submission" date="2019-04" db="EMBL/GenBank/DDBJ databases">
        <authorList>
            <person name="Hwang J.C."/>
        </authorList>
    </citation>
    <scope>NUCLEOTIDE SEQUENCE [LARGE SCALE GENOMIC DNA]</scope>
    <source>
        <strain evidence="11 12">IMCC35001</strain>
    </source>
</reference>
<feature type="transmembrane region" description="Helical" evidence="7">
    <location>
        <begin position="214"/>
        <end position="241"/>
    </location>
</feature>
<protein>
    <submittedName>
        <fullName evidence="11">Mechanosensitive ion channel</fullName>
    </submittedName>
</protein>
<evidence type="ECO:0000259" key="10">
    <source>
        <dbReference type="Pfam" id="PF21088"/>
    </source>
</evidence>
<evidence type="ECO:0000313" key="12">
    <source>
        <dbReference type="Proteomes" id="UP000305674"/>
    </source>
</evidence>
<proteinExistence type="inferred from homology"/>
<dbReference type="InterPro" id="IPR006685">
    <property type="entry name" value="MscS_channel_2nd"/>
</dbReference>
<dbReference type="SUPFAM" id="SSF50182">
    <property type="entry name" value="Sm-like ribonucleoproteins"/>
    <property type="match status" value="1"/>
</dbReference>
<dbReference type="EMBL" id="SWCI01000002">
    <property type="protein sequence ID" value="TKB50288.1"/>
    <property type="molecule type" value="Genomic_DNA"/>
</dbReference>
<comment type="subcellular location">
    <subcellularLocation>
        <location evidence="1">Cell membrane</location>
        <topology evidence="1">Multi-pass membrane protein</topology>
    </subcellularLocation>
</comment>
<dbReference type="Proteomes" id="UP000305674">
    <property type="component" value="Unassembled WGS sequence"/>
</dbReference>
<evidence type="ECO:0000256" key="1">
    <source>
        <dbReference type="ARBA" id="ARBA00004651"/>
    </source>
</evidence>